<feature type="transmembrane region" description="Helical" evidence="8">
    <location>
        <begin position="464"/>
        <end position="480"/>
    </location>
</feature>
<comment type="subcellular location">
    <subcellularLocation>
        <location evidence="1">Cell membrane</location>
    </subcellularLocation>
</comment>
<dbReference type="Pfam" id="PF01130">
    <property type="entry name" value="CD36"/>
    <property type="match status" value="1"/>
</dbReference>
<keyword evidence="5 8" id="KW-1133">Transmembrane helix</keyword>
<feature type="transmembrane region" description="Helical" evidence="8">
    <location>
        <begin position="20"/>
        <end position="41"/>
    </location>
</feature>
<evidence type="ECO:0000313" key="9">
    <source>
        <dbReference type="EMBL" id="KAL0281594.1"/>
    </source>
</evidence>
<dbReference type="EMBL" id="JARGDH010000001">
    <property type="protein sequence ID" value="KAL0281594.1"/>
    <property type="molecule type" value="Genomic_DNA"/>
</dbReference>
<accession>A0AAW2IH38</accession>
<dbReference type="PANTHER" id="PTHR11923">
    <property type="entry name" value="SCAVENGER RECEPTOR CLASS B TYPE-1 SR-B1"/>
    <property type="match status" value="1"/>
</dbReference>
<dbReference type="GO" id="GO:0005737">
    <property type="term" value="C:cytoplasm"/>
    <property type="evidence" value="ECO:0007669"/>
    <property type="project" value="TreeGrafter"/>
</dbReference>
<keyword evidence="4 8" id="KW-0812">Transmembrane</keyword>
<evidence type="ECO:0000256" key="6">
    <source>
        <dbReference type="ARBA" id="ARBA00023136"/>
    </source>
</evidence>
<evidence type="ECO:0000256" key="3">
    <source>
        <dbReference type="ARBA" id="ARBA00022475"/>
    </source>
</evidence>
<evidence type="ECO:0000256" key="7">
    <source>
        <dbReference type="ARBA" id="ARBA00023180"/>
    </source>
</evidence>
<dbReference type="GO" id="GO:0005044">
    <property type="term" value="F:scavenger receptor activity"/>
    <property type="evidence" value="ECO:0007669"/>
    <property type="project" value="TreeGrafter"/>
</dbReference>
<protein>
    <recommendedName>
        <fullName evidence="10">Scavenger receptor class B member 1</fullName>
    </recommendedName>
</protein>
<keyword evidence="3" id="KW-1003">Cell membrane</keyword>
<dbReference type="PANTHER" id="PTHR11923:SF104">
    <property type="entry name" value="FI07620P"/>
    <property type="match status" value="1"/>
</dbReference>
<feature type="transmembrane region" description="Helical" evidence="8">
    <location>
        <begin position="486"/>
        <end position="507"/>
    </location>
</feature>
<keyword evidence="7" id="KW-0325">Glycoprotein</keyword>
<comment type="caution">
    <text evidence="9">The sequence shown here is derived from an EMBL/GenBank/DDBJ whole genome shotgun (WGS) entry which is preliminary data.</text>
</comment>
<keyword evidence="6 8" id="KW-0472">Membrane</keyword>
<evidence type="ECO:0000256" key="2">
    <source>
        <dbReference type="ARBA" id="ARBA00010532"/>
    </source>
</evidence>
<evidence type="ECO:0008006" key="10">
    <source>
        <dbReference type="Google" id="ProtNLM"/>
    </source>
</evidence>
<evidence type="ECO:0000256" key="1">
    <source>
        <dbReference type="ARBA" id="ARBA00004236"/>
    </source>
</evidence>
<dbReference type="InterPro" id="IPR002159">
    <property type="entry name" value="CD36_fam"/>
</dbReference>
<reference evidence="9" key="1">
    <citation type="journal article" date="2024" name="Gigascience">
        <title>Chromosome-level genome of the poultry shaft louse Menopon gallinae provides insight into the host-switching and adaptive evolution of parasitic lice.</title>
        <authorList>
            <person name="Xu Y."/>
            <person name="Ma L."/>
            <person name="Liu S."/>
            <person name="Liang Y."/>
            <person name="Liu Q."/>
            <person name="He Z."/>
            <person name="Tian L."/>
            <person name="Duan Y."/>
            <person name="Cai W."/>
            <person name="Li H."/>
            <person name="Song F."/>
        </authorList>
    </citation>
    <scope>NUCLEOTIDE SEQUENCE</scope>
    <source>
        <strain evidence="9">Cailab_2023a</strain>
    </source>
</reference>
<sequence>MLIIFDNSFVYSFNEKNNLFSFSVFLLSSIGLVLLSFALFIKIADPLELILDWKLSLAPGSLILNLWLEPPVRIYVKIYLFNIANPTEFLNGKEKLRVEELGPFVYAEHLTNTNPVFNENGTLTYIPKRTVKFVPEMSISNPKLQAVTVPNIPYLGIASMIANSTMITNLAYLTLSKYLGSQPFLNLTVHEYLWGYDDPLVKIANRIVTSWIPFSKFGLLDRMYDEGNNRITLRLTDNGLNVTDKGYLMQYSIDNWNGSPGLEAWGYREAEFTEHPVRPEPEQRCKLIRGATEGVLFPRNVSRDVVLQVYRKTFCRIMPVVFDKAGIADNGIPAYWYKLPENVFETPDQNPAQACYCNPNERKCLPKGLSDITPCYYNIPAAVSFPHFLGGDPKLTESIDGLAPNKEDHGTTIILQPDLGMPMDVKTRIQTNLVMKKIRYNTKITRFSELTLPLFWAEVTMDGLPNYIVVLLYLVVYIIPVAQTGLMIICFIIGTILLIYSIILFLLMKGILRFDEYNKSKYSAIKIAPIVSKSHIVSLSRKNSIISAINISRKNSIIPTHKNFTNI</sequence>
<comment type="similarity">
    <text evidence="2">Belongs to the CD36 family.</text>
</comment>
<evidence type="ECO:0000256" key="8">
    <source>
        <dbReference type="SAM" id="Phobius"/>
    </source>
</evidence>
<evidence type="ECO:0000256" key="5">
    <source>
        <dbReference type="ARBA" id="ARBA00022989"/>
    </source>
</evidence>
<dbReference type="AlphaFoldDB" id="A0AAW2IH38"/>
<organism evidence="9">
    <name type="scientific">Menopon gallinae</name>
    <name type="common">poultry shaft louse</name>
    <dbReference type="NCBI Taxonomy" id="328185"/>
    <lineage>
        <taxon>Eukaryota</taxon>
        <taxon>Metazoa</taxon>
        <taxon>Ecdysozoa</taxon>
        <taxon>Arthropoda</taxon>
        <taxon>Hexapoda</taxon>
        <taxon>Insecta</taxon>
        <taxon>Pterygota</taxon>
        <taxon>Neoptera</taxon>
        <taxon>Paraneoptera</taxon>
        <taxon>Psocodea</taxon>
        <taxon>Troctomorpha</taxon>
        <taxon>Phthiraptera</taxon>
        <taxon>Amblycera</taxon>
        <taxon>Menoponidae</taxon>
        <taxon>Menopon</taxon>
    </lineage>
</organism>
<dbReference type="GO" id="GO:0005886">
    <property type="term" value="C:plasma membrane"/>
    <property type="evidence" value="ECO:0007669"/>
    <property type="project" value="UniProtKB-SubCell"/>
</dbReference>
<evidence type="ECO:0000256" key="4">
    <source>
        <dbReference type="ARBA" id="ARBA00022692"/>
    </source>
</evidence>
<name>A0AAW2IH38_9NEOP</name>
<gene>
    <name evidence="9" type="ORF">PYX00_002533</name>
</gene>
<dbReference type="PRINTS" id="PR01609">
    <property type="entry name" value="CD36FAMILY"/>
</dbReference>
<proteinExistence type="inferred from homology"/>